<protein>
    <submittedName>
        <fullName evidence="2">Uncharacterized protein</fullName>
    </submittedName>
</protein>
<accession>A0ABN4ACP3</accession>
<keyword evidence="1" id="KW-0472">Membrane</keyword>
<evidence type="ECO:0000313" key="2">
    <source>
        <dbReference type="EMBL" id="AFE54316.1"/>
    </source>
</evidence>
<keyword evidence="1" id="KW-1133">Transmembrane helix</keyword>
<feature type="transmembrane region" description="Helical" evidence="1">
    <location>
        <begin position="12"/>
        <end position="30"/>
    </location>
</feature>
<organism evidence="2 3">
    <name type="scientific">Rickettsia typhi str. TH1527</name>
    <dbReference type="NCBI Taxonomy" id="1003201"/>
    <lineage>
        <taxon>Bacteria</taxon>
        <taxon>Pseudomonadati</taxon>
        <taxon>Pseudomonadota</taxon>
        <taxon>Alphaproteobacteria</taxon>
        <taxon>Rickettsiales</taxon>
        <taxon>Rickettsiaceae</taxon>
        <taxon>Rickettsieae</taxon>
        <taxon>Rickettsia</taxon>
        <taxon>typhus group</taxon>
    </lineage>
</organism>
<dbReference type="EMBL" id="CP003397">
    <property type="protein sequence ID" value="AFE54316.1"/>
    <property type="molecule type" value="Genomic_DNA"/>
</dbReference>
<name>A0ABN4ACP3_RICTP</name>
<keyword evidence="3" id="KW-1185">Reference proteome</keyword>
<sequence>MQKFDSLFKSRNIFFIAIVIFILSSVILYHNRSDILKLFKIENKDLNQITAQEIENKENAILEKKEYETILSTKSFLNYVNFLKSSKTSILNSEGDSVEAPIKLNSVNYTDYLLNVNLLVYNFTQDKDYSKELRILKSYPLPQNIRNILNNLEKYNNNYLVSKLSSTVVIFPTQHKWLEQLIKIEKKSSAIIAKEQDKTLILEKLNYLIYFLYSEKFMQEFVNKDV</sequence>
<keyword evidence="1" id="KW-0812">Transmembrane</keyword>
<proteinExistence type="predicted"/>
<reference evidence="2" key="1">
    <citation type="submission" date="2012-03" db="EMBL/GenBank/DDBJ databases">
        <authorList>
            <person name="Johnson S.L."/>
            <person name="Sims D."/>
            <person name="Han S."/>
            <person name="Bruce D.C."/>
            <person name="Dasch G.A."/>
        </authorList>
    </citation>
    <scope>NUCLEOTIDE SEQUENCE [LARGE SCALE GENOMIC DNA]</scope>
    <source>
        <strain evidence="2">TH1527</strain>
    </source>
</reference>
<dbReference type="RefSeq" id="WP_011190918.1">
    <property type="nucleotide sequence ID" value="NC_017066.1"/>
</dbReference>
<gene>
    <name evidence="2" type="ORF">RTTH1527_02255</name>
</gene>
<evidence type="ECO:0000313" key="3">
    <source>
        <dbReference type="Proteomes" id="UP000007581"/>
    </source>
</evidence>
<evidence type="ECO:0000256" key="1">
    <source>
        <dbReference type="SAM" id="Phobius"/>
    </source>
</evidence>
<dbReference type="Proteomes" id="UP000007581">
    <property type="component" value="Chromosome"/>
</dbReference>